<keyword evidence="1" id="KW-0472">Membrane</keyword>
<keyword evidence="1" id="KW-0812">Transmembrane</keyword>
<feature type="transmembrane region" description="Helical" evidence="1">
    <location>
        <begin position="12"/>
        <end position="31"/>
    </location>
</feature>
<dbReference type="WBParaSite" id="Hba_04642">
    <property type="protein sequence ID" value="Hba_04642"/>
    <property type="gene ID" value="Hba_04642"/>
</dbReference>
<organism evidence="2 3">
    <name type="scientific">Heterorhabditis bacteriophora</name>
    <name type="common">Entomopathogenic nematode worm</name>
    <dbReference type="NCBI Taxonomy" id="37862"/>
    <lineage>
        <taxon>Eukaryota</taxon>
        <taxon>Metazoa</taxon>
        <taxon>Ecdysozoa</taxon>
        <taxon>Nematoda</taxon>
        <taxon>Chromadorea</taxon>
        <taxon>Rhabditida</taxon>
        <taxon>Rhabditina</taxon>
        <taxon>Rhabditomorpha</taxon>
        <taxon>Strongyloidea</taxon>
        <taxon>Heterorhabditidae</taxon>
        <taxon>Heterorhabditis</taxon>
    </lineage>
</organism>
<sequence length="147" mass="17032">MSSSGPQWSLYPLLAIIAFVCLLFIINKIYYEKLLSESKGNNLYMYIYVRVFNYCQFTRFSQIDFLDSDENMKEGICYGFKYRTIALVGSCMDFLGTMQMSFMTKIGWKVKDRDSIRFFISCCLSVLSGIHLSCTTVLTFYSAIETK</sequence>
<feature type="transmembrane region" description="Helical" evidence="1">
    <location>
        <begin position="118"/>
        <end position="144"/>
    </location>
</feature>
<evidence type="ECO:0000313" key="3">
    <source>
        <dbReference type="WBParaSite" id="Hba_04642"/>
    </source>
</evidence>
<keyword evidence="1" id="KW-1133">Transmembrane helix</keyword>
<protein>
    <submittedName>
        <fullName evidence="3">Uncharacterized protein</fullName>
    </submittedName>
</protein>
<reference evidence="3" key="1">
    <citation type="submission" date="2016-11" db="UniProtKB">
        <authorList>
            <consortium name="WormBaseParasite"/>
        </authorList>
    </citation>
    <scope>IDENTIFICATION</scope>
</reference>
<evidence type="ECO:0000256" key="1">
    <source>
        <dbReference type="SAM" id="Phobius"/>
    </source>
</evidence>
<dbReference type="Proteomes" id="UP000095283">
    <property type="component" value="Unplaced"/>
</dbReference>
<evidence type="ECO:0000313" key="2">
    <source>
        <dbReference type="Proteomes" id="UP000095283"/>
    </source>
</evidence>
<accession>A0A1I7WI10</accession>
<keyword evidence="2" id="KW-1185">Reference proteome</keyword>
<dbReference type="AlphaFoldDB" id="A0A1I7WI10"/>
<name>A0A1I7WI10_HETBA</name>
<proteinExistence type="predicted"/>